<reference evidence="3 4" key="1">
    <citation type="journal article" date="2024" name="Commun. Biol.">
        <title>Comparative genomic analysis of thermophilic fungi reveals convergent evolutionary adaptations and gene losses.</title>
        <authorList>
            <person name="Steindorff A.S."/>
            <person name="Aguilar-Pontes M.V."/>
            <person name="Robinson A.J."/>
            <person name="Andreopoulos B."/>
            <person name="LaButti K."/>
            <person name="Kuo A."/>
            <person name="Mondo S."/>
            <person name="Riley R."/>
            <person name="Otillar R."/>
            <person name="Haridas S."/>
            <person name="Lipzen A."/>
            <person name="Grimwood J."/>
            <person name="Schmutz J."/>
            <person name="Clum A."/>
            <person name="Reid I.D."/>
            <person name="Moisan M.C."/>
            <person name="Butler G."/>
            <person name="Nguyen T.T.M."/>
            <person name="Dewar K."/>
            <person name="Conant G."/>
            <person name="Drula E."/>
            <person name="Henrissat B."/>
            <person name="Hansel C."/>
            <person name="Singer S."/>
            <person name="Hutchinson M.I."/>
            <person name="de Vries R.P."/>
            <person name="Natvig D.O."/>
            <person name="Powell A.J."/>
            <person name="Tsang A."/>
            <person name="Grigoriev I.V."/>
        </authorList>
    </citation>
    <scope>NUCLEOTIDE SEQUENCE [LARGE SCALE GENOMIC DNA]</scope>
    <source>
        <strain evidence="3 4">CBS 620.91</strain>
    </source>
</reference>
<dbReference type="Pfam" id="PF21730">
    <property type="entry name" value="Vma22_CCDC115"/>
    <property type="match status" value="2"/>
</dbReference>
<organism evidence="3 4">
    <name type="scientific">Humicola insolens</name>
    <name type="common">Soft-rot fungus</name>
    <dbReference type="NCBI Taxonomy" id="85995"/>
    <lineage>
        <taxon>Eukaryota</taxon>
        <taxon>Fungi</taxon>
        <taxon>Dikarya</taxon>
        <taxon>Ascomycota</taxon>
        <taxon>Pezizomycotina</taxon>
        <taxon>Sordariomycetes</taxon>
        <taxon>Sordariomycetidae</taxon>
        <taxon>Sordariales</taxon>
        <taxon>Chaetomiaceae</taxon>
        <taxon>Mycothermus</taxon>
    </lineage>
</organism>
<name>A0ABR3VQ64_HUMIN</name>
<feature type="compositionally biased region" description="Basic and acidic residues" evidence="2">
    <location>
        <begin position="292"/>
        <end position="316"/>
    </location>
</feature>
<feature type="region of interest" description="Disordered" evidence="2">
    <location>
        <begin position="257"/>
        <end position="330"/>
    </location>
</feature>
<protein>
    <recommendedName>
        <fullName evidence="1">Vacuolar ATPase assembly protein VMA22</fullName>
    </recommendedName>
</protein>
<dbReference type="EMBL" id="JAZGSY010000009">
    <property type="protein sequence ID" value="KAL1843782.1"/>
    <property type="molecule type" value="Genomic_DNA"/>
</dbReference>
<evidence type="ECO:0000313" key="4">
    <source>
        <dbReference type="Proteomes" id="UP001583172"/>
    </source>
</evidence>
<feature type="compositionally biased region" description="Low complexity" evidence="2">
    <location>
        <begin position="147"/>
        <end position="157"/>
    </location>
</feature>
<evidence type="ECO:0000256" key="1">
    <source>
        <dbReference type="ARBA" id="ARBA00093634"/>
    </source>
</evidence>
<proteinExistence type="predicted"/>
<evidence type="ECO:0000313" key="3">
    <source>
        <dbReference type="EMBL" id="KAL1843782.1"/>
    </source>
</evidence>
<comment type="caution">
    <text evidence="3">The sequence shown here is derived from an EMBL/GenBank/DDBJ whole genome shotgun (WGS) entry which is preliminary data.</text>
</comment>
<accession>A0ABR3VQ64</accession>
<dbReference type="PANTHER" id="PTHR31996:SF2">
    <property type="entry name" value="COILED-COIL DOMAIN-CONTAINING PROTEIN 115"/>
    <property type="match status" value="1"/>
</dbReference>
<sequence length="341" mass="38089">MSNPSEPTPSETIDALLEHYLALLDEYTSLRGQLNTLQASMYQSIARANFAAERGVRYYGQDYYDERMQASRRVCISVGSDGGETRREVGGDPASKTGTVETSPAFSVRMYCDETAQKKDNGPGALEVREEVTLDTPEGRNGIIDGTNPTDTTNNSDDSSREKPLEEQHQRKEQGHQTEDPNLQEKQQEETTPKPPNNPTQKKPNNKNDPLRWFGILTPLPLRQAQSHSIRAIEHLVPRLASVSAEMAAVELAVRRARKRRAKEERKQQRESEQRDLGKDEVEKELEEEQGDRDGDKVPQGKGEEEKEGKENKEESVDGGGGEVDVDALEEKMARVEVASG</sequence>
<feature type="compositionally biased region" description="Basic and acidic residues" evidence="2">
    <location>
        <begin position="262"/>
        <end position="282"/>
    </location>
</feature>
<feature type="compositionally biased region" description="Basic and acidic residues" evidence="2">
    <location>
        <begin position="158"/>
        <end position="179"/>
    </location>
</feature>
<keyword evidence="4" id="KW-1185">Reference proteome</keyword>
<dbReference type="PANTHER" id="PTHR31996">
    <property type="entry name" value="COILED-COIL DOMAIN-CONTAINING PROTEIN 115"/>
    <property type="match status" value="1"/>
</dbReference>
<feature type="region of interest" description="Disordered" evidence="2">
    <location>
        <begin position="80"/>
        <end position="102"/>
    </location>
</feature>
<evidence type="ECO:0000256" key="2">
    <source>
        <dbReference type="SAM" id="MobiDB-lite"/>
    </source>
</evidence>
<feature type="region of interest" description="Disordered" evidence="2">
    <location>
        <begin position="132"/>
        <end position="212"/>
    </location>
</feature>
<dbReference type="Proteomes" id="UP001583172">
    <property type="component" value="Unassembled WGS sequence"/>
</dbReference>
<dbReference type="InterPro" id="IPR040357">
    <property type="entry name" value="Vma22/CCDC115"/>
</dbReference>
<gene>
    <name evidence="3" type="ORF">VTJ49DRAFT_7492</name>
</gene>